<gene>
    <name evidence="2" type="ORF">TGRH88_009190</name>
</gene>
<feature type="region of interest" description="Disordered" evidence="1">
    <location>
        <begin position="30"/>
        <end position="72"/>
    </location>
</feature>
<reference evidence="2 3" key="1">
    <citation type="submission" date="2020-03" db="EMBL/GenBank/DDBJ databases">
        <title>Genome sequence of Toxoplasma gondii RH-88 strain.</title>
        <authorList>
            <person name="Lorenzi H.A."/>
            <person name="Venepally P."/>
            <person name="Rozenberg A."/>
            <person name="Sibley D."/>
        </authorList>
    </citation>
    <scope>NUCLEOTIDE SEQUENCE [LARGE SCALE GENOMIC DNA]</scope>
    <source>
        <strain evidence="2 3">RH-88</strain>
    </source>
</reference>
<name>A0A7J6KCE9_TOXGO</name>
<evidence type="ECO:0000256" key="1">
    <source>
        <dbReference type="SAM" id="MobiDB-lite"/>
    </source>
</evidence>
<sequence>MGNTTFAGRAHKRHLESRWNECLGISSTFSLHSDSPLTQRKLDGSRKENQAPRRPLAPSSWGFKLHEKGRTP</sequence>
<evidence type="ECO:0000313" key="3">
    <source>
        <dbReference type="Proteomes" id="UP000557509"/>
    </source>
</evidence>
<organism evidence="2 3">
    <name type="scientific">Toxoplasma gondii</name>
    <dbReference type="NCBI Taxonomy" id="5811"/>
    <lineage>
        <taxon>Eukaryota</taxon>
        <taxon>Sar</taxon>
        <taxon>Alveolata</taxon>
        <taxon>Apicomplexa</taxon>
        <taxon>Conoidasida</taxon>
        <taxon>Coccidia</taxon>
        <taxon>Eucoccidiorida</taxon>
        <taxon>Eimeriorina</taxon>
        <taxon>Sarcocystidae</taxon>
        <taxon>Toxoplasma</taxon>
    </lineage>
</organism>
<proteinExistence type="predicted"/>
<keyword evidence="3" id="KW-1185">Reference proteome</keyword>
<comment type="caution">
    <text evidence="2">The sequence shown here is derived from an EMBL/GenBank/DDBJ whole genome shotgun (WGS) entry which is preliminary data.</text>
</comment>
<dbReference type="EMBL" id="JAAUHK010000189">
    <property type="protein sequence ID" value="KAF4645103.1"/>
    <property type="molecule type" value="Genomic_DNA"/>
</dbReference>
<accession>A0A7J6KCE9</accession>
<dbReference type="AlphaFoldDB" id="A0A7J6KCE9"/>
<evidence type="ECO:0000313" key="2">
    <source>
        <dbReference type="EMBL" id="KAF4645103.1"/>
    </source>
</evidence>
<feature type="compositionally biased region" description="Basic and acidic residues" evidence="1">
    <location>
        <begin position="40"/>
        <end position="51"/>
    </location>
</feature>
<protein>
    <submittedName>
        <fullName evidence="2">Uncharacterized protein</fullName>
    </submittedName>
</protein>
<dbReference type="Proteomes" id="UP000557509">
    <property type="component" value="Unassembled WGS sequence"/>
</dbReference>